<sequence length="317" mass="33822">MTLMLVTVVLLLVSLVMITKGADWFVESAVTISEKSGIPKIIIGATIVSFATTAPEFTVSAMAAYLDHVEMTVGNAVGSAICNIGLVLGTVIAIKAIPIELHGFTRKGGFMISSALLLLAVSYDGVVSSFDGILLLLVFVGFMYYNFRLQRAVFDGNEELREKVPLSDLKKDIVLFITGALLVVIGSRILVDAGITIAEWLGIPEMIIALTLVALGTSLPELITAVSATLKGHQDISIGNILGANTMDIALILGASSQIRPLTILSQSLNYDFPIMIALMLILIIFGITGKKLERWEGGVILGVYVGYIAGLFTLFN</sequence>
<evidence type="ECO:0000256" key="1">
    <source>
        <dbReference type="ARBA" id="ARBA00004141"/>
    </source>
</evidence>
<accession>W9DP70</accession>
<feature type="transmembrane region" description="Helical" evidence="5">
    <location>
        <begin position="129"/>
        <end position="147"/>
    </location>
</feature>
<evidence type="ECO:0000313" key="7">
    <source>
        <dbReference type="EMBL" id="ETA66870.1"/>
    </source>
</evidence>
<dbReference type="GO" id="GO:0008273">
    <property type="term" value="F:calcium, potassium:sodium antiporter activity"/>
    <property type="evidence" value="ECO:0007669"/>
    <property type="project" value="TreeGrafter"/>
</dbReference>
<name>W9DP70_METTI</name>
<dbReference type="GO" id="GO:0005886">
    <property type="term" value="C:plasma membrane"/>
    <property type="evidence" value="ECO:0007669"/>
    <property type="project" value="TreeGrafter"/>
</dbReference>
<dbReference type="NCBIfam" id="TIGR00367">
    <property type="entry name" value="calcium/sodium antiporter"/>
    <property type="match status" value="1"/>
</dbReference>
<feature type="transmembrane region" description="Helical" evidence="5">
    <location>
        <begin position="173"/>
        <end position="191"/>
    </location>
</feature>
<dbReference type="InterPro" id="IPR004837">
    <property type="entry name" value="NaCa_Exmemb"/>
</dbReference>
<feature type="transmembrane region" description="Helical" evidence="5">
    <location>
        <begin position="206"/>
        <end position="226"/>
    </location>
</feature>
<keyword evidence="4 5" id="KW-0472">Membrane</keyword>
<dbReference type="GO" id="GO:0005262">
    <property type="term" value="F:calcium channel activity"/>
    <property type="evidence" value="ECO:0007669"/>
    <property type="project" value="TreeGrafter"/>
</dbReference>
<dbReference type="Gene3D" id="1.20.1420.30">
    <property type="entry name" value="NCX, central ion-binding region"/>
    <property type="match status" value="1"/>
</dbReference>
<evidence type="ECO:0000256" key="2">
    <source>
        <dbReference type="ARBA" id="ARBA00022692"/>
    </source>
</evidence>
<dbReference type="PANTHER" id="PTHR10846:SF8">
    <property type="entry name" value="INNER MEMBRANE PROTEIN YRBG"/>
    <property type="match status" value="1"/>
</dbReference>
<dbReference type="STRING" id="1090322.MettiDRAFT_0273"/>
<feature type="transmembrane region" description="Helical" evidence="5">
    <location>
        <begin position="238"/>
        <end position="259"/>
    </location>
</feature>
<organism evidence="7 8">
    <name type="scientific">Methanolobus tindarius DSM 2278</name>
    <dbReference type="NCBI Taxonomy" id="1090322"/>
    <lineage>
        <taxon>Archaea</taxon>
        <taxon>Methanobacteriati</taxon>
        <taxon>Methanobacteriota</taxon>
        <taxon>Stenosarchaea group</taxon>
        <taxon>Methanomicrobia</taxon>
        <taxon>Methanosarcinales</taxon>
        <taxon>Methanosarcinaceae</taxon>
        <taxon>Methanolobus</taxon>
    </lineage>
</organism>
<dbReference type="InterPro" id="IPR044880">
    <property type="entry name" value="NCX_ion-bd_dom_sf"/>
</dbReference>
<dbReference type="EMBL" id="AZAJ01000001">
    <property type="protein sequence ID" value="ETA66870.1"/>
    <property type="molecule type" value="Genomic_DNA"/>
</dbReference>
<keyword evidence="2 5" id="KW-0812">Transmembrane</keyword>
<reference evidence="7 8" key="1">
    <citation type="submission" date="2013-08" db="EMBL/GenBank/DDBJ databases">
        <authorList>
            <consortium name="DOE Joint Genome Institute"/>
            <person name="Eisen J."/>
            <person name="Huntemann M."/>
            <person name="Han J."/>
            <person name="Chen A."/>
            <person name="Kyrpides N."/>
            <person name="Mavromatis K."/>
            <person name="Markowitz V."/>
            <person name="Palaniappan K."/>
            <person name="Ivanova N."/>
            <person name="Schaumberg A."/>
            <person name="Pati A."/>
            <person name="Liolios K."/>
            <person name="Nordberg H.P."/>
            <person name="Cantor M.N."/>
            <person name="Hua S.X."/>
            <person name="Woyke T."/>
        </authorList>
    </citation>
    <scope>NUCLEOTIDE SEQUENCE [LARGE SCALE GENOMIC DNA]</scope>
    <source>
        <strain evidence="7 8">DSM 2278</strain>
    </source>
</reference>
<evidence type="ECO:0000256" key="3">
    <source>
        <dbReference type="ARBA" id="ARBA00022989"/>
    </source>
</evidence>
<comment type="caution">
    <text evidence="7">The sequence shown here is derived from an EMBL/GenBank/DDBJ whole genome shotgun (WGS) entry which is preliminary data.</text>
</comment>
<evidence type="ECO:0000256" key="5">
    <source>
        <dbReference type="SAM" id="Phobius"/>
    </source>
</evidence>
<feature type="domain" description="Sodium/calcium exchanger membrane region" evidence="6">
    <location>
        <begin position="8"/>
        <end position="147"/>
    </location>
</feature>
<evidence type="ECO:0000256" key="4">
    <source>
        <dbReference type="ARBA" id="ARBA00023136"/>
    </source>
</evidence>
<dbReference type="Proteomes" id="UP000019483">
    <property type="component" value="Unassembled WGS sequence"/>
</dbReference>
<protein>
    <submittedName>
        <fullName evidence="7">K+dependent Na+ exchanger related-protein</fullName>
    </submittedName>
</protein>
<dbReference type="GO" id="GO:0006874">
    <property type="term" value="P:intracellular calcium ion homeostasis"/>
    <property type="evidence" value="ECO:0007669"/>
    <property type="project" value="TreeGrafter"/>
</dbReference>
<keyword evidence="8" id="KW-1185">Reference proteome</keyword>
<dbReference type="PANTHER" id="PTHR10846">
    <property type="entry name" value="SODIUM/POTASSIUM/CALCIUM EXCHANGER"/>
    <property type="match status" value="1"/>
</dbReference>
<keyword evidence="3 5" id="KW-1133">Transmembrane helix</keyword>
<evidence type="ECO:0000313" key="8">
    <source>
        <dbReference type="Proteomes" id="UP000019483"/>
    </source>
</evidence>
<dbReference type="AlphaFoldDB" id="W9DP70"/>
<proteinExistence type="predicted"/>
<feature type="transmembrane region" description="Helical" evidence="5">
    <location>
        <begin position="296"/>
        <end position="316"/>
    </location>
</feature>
<feature type="transmembrane region" description="Helical" evidence="5">
    <location>
        <begin position="76"/>
        <end position="97"/>
    </location>
</feature>
<evidence type="ECO:0000259" key="6">
    <source>
        <dbReference type="Pfam" id="PF01699"/>
    </source>
</evidence>
<dbReference type="InterPro" id="IPR004481">
    <property type="entry name" value="K/Na/Ca-exchanger"/>
</dbReference>
<gene>
    <name evidence="7" type="ORF">MettiDRAFT_0273</name>
</gene>
<feature type="transmembrane region" description="Helical" evidence="5">
    <location>
        <begin position="271"/>
        <end position="289"/>
    </location>
</feature>
<feature type="domain" description="Sodium/calcium exchanger membrane region" evidence="6">
    <location>
        <begin position="173"/>
        <end position="312"/>
    </location>
</feature>
<comment type="subcellular location">
    <subcellularLocation>
        <location evidence="1">Membrane</location>
        <topology evidence="1">Multi-pass membrane protein</topology>
    </subcellularLocation>
</comment>
<dbReference type="Pfam" id="PF01699">
    <property type="entry name" value="Na_Ca_ex"/>
    <property type="match status" value="2"/>
</dbReference>
<dbReference type="RefSeq" id="WP_023844006.1">
    <property type="nucleotide sequence ID" value="NZ_AZAJ01000001.1"/>
</dbReference>